<evidence type="ECO:0000259" key="10">
    <source>
        <dbReference type="Pfam" id="PF00593"/>
    </source>
</evidence>
<dbReference type="AlphaFoldDB" id="A0A059DYU3"/>
<accession>A0A059DYU3</accession>
<dbReference type="InterPro" id="IPR000531">
    <property type="entry name" value="Beta-barrel_TonB"/>
</dbReference>
<comment type="caution">
    <text evidence="11">The sequence shown here is derived from an EMBL/GenBank/DDBJ whole genome shotgun (WGS) entry which is preliminary data.</text>
</comment>
<dbReference type="PROSITE" id="PS52016">
    <property type="entry name" value="TONB_DEPENDENT_REC_3"/>
    <property type="match status" value="1"/>
</dbReference>
<keyword evidence="2 8" id="KW-0813">Transport</keyword>
<dbReference type="STRING" id="1280948.HY36_07345"/>
<keyword evidence="7 8" id="KW-0998">Cell outer membrane</keyword>
<proteinExistence type="inferred from homology"/>
<dbReference type="eggNOG" id="COG4771">
    <property type="taxonomic scope" value="Bacteria"/>
</dbReference>
<dbReference type="NCBIfam" id="TIGR01782">
    <property type="entry name" value="TonB-Xanth-Caul"/>
    <property type="match status" value="1"/>
</dbReference>
<evidence type="ECO:0000313" key="12">
    <source>
        <dbReference type="Proteomes" id="UP000024547"/>
    </source>
</evidence>
<dbReference type="EMBL" id="AWFH01000045">
    <property type="protein sequence ID" value="KCZ59086.1"/>
    <property type="molecule type" value="Genomic_DNA"/>
</dbReference>
<evidence type="ECO:0000256" key="5">
    <source>
        <dbReference type="ARBA" id="ARBA00023077"/>
    </source>
</evidence>
<keyword evidence="5" id="KW-0798">TonB box</keyword>
<feature type="region of interest" description="Disordered" evidence="9">
    <location>
        <begin position="381"/>
        <end position="401"/>
    </location>
</feature>
<evidence type="ECO:0000256" key="2">
    <source>
        <dbReference type="ARBA" id="ARBA00022448"/>
    </source>
</evidence>
<keyword evidence="3 8" id="KW-1134">Transmembrane beta strand</keyword>
<dbReference type="PATRIC" id="fig|1280948.3.peg.2583"/>
<dbReference type="InterPro" id="IPR010104">
    <property type="entry name" value="TonB_rcpt_bac"/>
</dbReference>
<dbReference type="Proteomes" id="UP000024547">
    <property type="component" value="Unassembled WGS sequence"/>
</dbReference>
<dbReference type="GO" id="GO:0009279">
    <property type="term" value="C:cell outer membrane"/>
    <property type="evidence" value="ECO:0007669"/>
    <property type="project" value="UniProtKB-SubCell"/>
</dbReference>
<evidence type="ECO:0000256" key="8">
    <source>
        <dbReference type="PROSITE-ProRule" id="PRU01360"/>
    </source>
</evidence>
<feature type="domain" description="TonB-dependent receptor-like beta-barrel" evidence="10">
    <location>
        <begin position="127"/>
        <end position="597"/>
    </location>
</feature>
<evidence type="ECO:0000256" key="7">
    <source>
        <dbReference type="ARBA" id="ARBA00023237"/>
    </source>
</evidence>
<name>A0A059DYU3_9PROT</name>
<evidence type="ECO:0000256" key="4">
    <source>
        <dbReference type="ARBA" id="ARBA00022692"/>
    </source>
</evidence>
<reference evidence="11 12" key="1">
    <citation type="journal article" date="2014" name="Antonie Van Leeuwenhoek">
        <title>Hyphomonas beringensis sp. nov. and Hyphomonas chukchiensis sp. nov., isolated from surface seawater of the Bering Sea and Chukchi Sea.</title>
        <authorList>
            <person name="Li C."/>
            <person name="Lai Q."/>
            <person name="Li G."/>
            <person name="Dong C."/>
            <person name="Wang J."/>
            <person name="Liao Y."/>
            <person name="Shao Z."/>
        </authorList>
    </citation>
    <scope>NUCLEOTIDE SEQUENCE [LARGE SCALE GENOMIC DNA]</scope>
    <source>
        <strain evidence="11 12">22II1-22F38</strain>
    </source>
</reference>
<dbReference type="PANTHER" id="PTHR40980:SF4">
    <property type="entry name" value="TONB-DEPENDENT RECEPTOR-LIKE BETA-BARREL DOMAIN-CONTAINING PROTEIN"/>
    <property type="match status" value="1"/>
</dbReference>
<keyword evidence="12" id="KW-1185">Reference proteome</keyword>
<evidence type="ECO:0000256" key="9">
    <source>
        <dbReference type="SAM" id="MobiDB-lite"/>
    </source>
</evidence>
<comment type="subcellular location">
    <subcellularLocation>
        <location evidence="1 8">Cell outer membrane</location>
        <topology evidence="1 8">Multi-pass membrane protein</topology>
    </subcellularLocation>
</comment>
<evidence type="ECO:0000256" key="6">
    <source>
        <dbReference type="ARBA" id="ARBA00023136"/>
    </source>
</evidence>
<evidence type="ECO:0000256" key="3">
    <source>
        <dbReference type="ARBA" id="ARBA00022452"/>
    </source>
</evidence>
<organism evidence="11 12">
    <name type="scientific">Hyphomonas atlantica</name>
    <dbReference type="NCBI Taxonomy" id="1280948"/>
    <lineage>
        <taxon>Bacteria</taxon>
        <taxon>Pseudomonadati</taxon>
        <taxon>Pseudomonadota</taxon>
        <taxon>Alphaproteobacteria</taxon>
        <taxon>Hyphomonadales</taxon>
        <taxon>Hyphomonadaceae</taxon>
        <taxon>Hyphomonas</taxon>
    </lineage>
</organism>
<sequence length="632" mass="71501">MFENEQERASAVAKLEWRPSAATYASLFGGWFYQDEQEVRHEHLAISNQSIRPENQTENTGDWTQGRIEAGYVYQPEETTTTAITGRLTHDFSEDNAIDLTASFSSAEVDIVRNMSKFLPAMSEDTTFSYDQSSGNPLLTFVNPDLSNDPSISSNSYIRERYQDIKQDLIYLDGAWMHNYEEDDRGFGYKLGGSFVNRSHSFDREYIEGDVFNTDGCTEADITNCPLVTFDQYVEDPTFSTTDPNVRFFLVDDAALRADWIAQGKPQTTDRTDNSINTDYEIDETIYAFYAQAAYQTDRLKVHAGLRYDKTEADVDLYIRDVRLPSDPDSAQFVPAKRSYEYDFLLPSIIASYEATDDVLLRAAYTRTIGRPNFEYIKRGEAYSAPDDTDPSDPRISISRGNPDLKPLVSDNFDISAEYYFDNGGSLISIAGFYKDVDDLIYIVTAEIPDFEYEGNLYTATVNQPVNATGASVYGVEFGLRKDFADLLPAPFDGFVFDANATWIGSEFTYINAEGDERDPGGWVNQPELMLNAQLSYEYGPFGAKIAYSWVDEYLSNILADSGDVYDVYAQPNGVIDMQARYELTDRITILGEVQNVTEEKLEFNRRFPTGDLLSGNTQRGRVVWLGVNFQY</sequence>
<protein>
    <recommendedName>
        <fullName evidence="10">TonB-dependent receptor-like beta-barrel domain-containing protein</fullName>
    </recommendedName>
</protein>
<gene>
    <name evidence="11" type="ORF">HY36_07345</name>
</gene>
<evidence type="ECO:0000313" key="11">
    <source>
        <dbReference type="EMBL" id="KCZ59086.1"/>
    </source>
</evidence>
<dbReference type="InterPro" id="IPR039426">
    <property type="entry name" value="TonB-dep_rcpt-like"/>
</dbReference>
<dbReference type="PANTHER" id="PTHR40980">
    <property type="entry name" value="PLUG DOMAIN-CONTAINING PROTEIN"/>
    <property type="match status" value="1"/>
</dbReference>
<keyword evidence="4 8" id="KW-0812">Transmembrane</keyword>
<comment type="similarity">
    <text evidence="8">Belongs to the TonB-dependent receptor family.</text>
</comment>
<dbReference type="Gene3D" id="2.40.170.20">
    <property type="entry name" value="TonB-dependent receptor, beta-barrel domain"/>
    <property type="match status" value="1"/>
</dbReference>
<dbReference type="Pfam" id="PF00593">
    <property type="entry name" value="TonB_dep_Rec_b-barrel"/>
    <property type="match status" value="1"/>
</dbReference>
<evidence type="ECO:0000256" key="1">
    <source>
        <dbReference type="ARBA" id="ARBA00004571"/>
    </source>
</evidence>
<dbReference type="SUPFAM" id="SSF56935">
    <property type="entry name" value="Porins"/>
    <property type="match status" value="1"/>
</dbReference>
<dbReference type="InterPro" id="IPR036942">
    <property type="entry name" value="Beta-barrel_TonB_sf"/>
</dbReference>
<keyword evidence="6 8" id="KW-0472">Membrane</keyword>